<keyword evidence="5 7" id="KW-1133">Transmembrane helix</keyword>
<dbReference type="EMBL" id="DF977003">
    <property type="protein sequence ID" value="GAQ26317.1"/>
    <property type="molecule type" value="Genomic_DNA"/>
</dbReference>
<proteinExistence type="predicted"/>
<keyword evidence="10" id="KW-1185">Reference proteome</keyword>
<feature type="transmembrane region" description="Helical" evidence="7">
    <location>
        <begin position="7"/>
        <end position="27"/>
    </location>
</feature>
<evidence type="ECO:0000256" key="4">
    <source>
        <dbReference type="ARBA" id="ARBA00022692"/>
    </source>
</evidence>
<dbReference type="InterPro" id="IPR020846">
    <property type="entry name" value="MFS_dom"/>
</dbReference>
<dbReference type="PANTHER" id="PTHR43124:SF3">
    <property type="entry name" value="CHLORAMPHENICOL EFFLUX PUMP RV0191"/>
    <property type="match status" value="1"/>
</dbReference>
<evidence type="ECO:0000256" key="6">
    <source>
        <dbReference type="ARBA" id="ARBA00023136"/>
    </source>
</evidence>
<feature type="transmembrane region" description="Helical" evidence="7">
    <location>
        <begin position="353"/>
        <end position="372"/>
    </location>
</feature>
<feature type="transmembrane region" description="Helical" evidence="7">
    <location>
        <begin position="263"/>
        <end position="281"/>
    </location>
</feature>
<dbReference type="Gene3D" id="1.20.1250.20">
    <property type="entry name" value="MFS general substrate transporter like domains"/>
    <property type="match status" value="1"/>
</dbReference>
<feature type="transmembrane region" description="Helical" evidence="7">
    <location>
        <begin position="317"/>
        <end position="341"/>
    </location>
</feature>
<feature type="transmembrane region" description="Helical" evidence="7">
    <location>
        <begin position="131"/>
        <end position="152"/>
    </location>
</feature>
<feature type="transmembrane region" description="Helical" evidence="7">
    <location>
        <begin position="158"/>
        <end position="179"/>
    </location>
</feature>
<dbReference type="GO" id="GO:0005886">
    <property type="term" value="C:plasma membrane"/>
    <property type="evidence" value="ECO:0007669"/>
    <property type="project" value="UniProtKB-SubCell"/>
</dbReference>
<keyword evidence="4 7" id="KW-0812">Transmembrane</keyword>
<dbReference type="PANTHER" id="PTHR43124">
    <property type="entry name" value="PURINE EFFLUX PUMP PBUE"/>
    <property type="match status" value="1"/>
</dbReference>
<protein>
    <submittedName>
        <fullName evidence="9">Major facilitator superfamily protein</fullName>
    </submittedName>
</protein>
<name>A0A0U9HHV4_9FIRM</name>
<feature type="transmembrane region" description="Helical" evidence="7">
    <location>
        <begin position="97"/>
        <end position="119"/>
    </location>
</feature>
<dbReference type="RefSeq" id="WP_059034373.1">
    <property type="nucleotide sequence ID" value="NZ_BSDN01000013.1"/>
</dbReference>
<feature type="transmembrane region" description="Helical" evidence="7">
    <location>
        <begin position="199"/>
        <end position="217"/>
    </location>
</feature>
<evidence type="ECO:0000313" key="10">
    <source>
        <dbReference type="Proteomes" id="UP000062160"/>
    </source>
</evidence>
<keyword evidence="3" id="KW-1003">Cell membrane</keyword>
<feature type="transmembrane region" description="Helical" evidence="7">
    <location>
        <begin position="39"/>
        <end position="64"/>
    </location>
</feature>
<reference evidence="9" key="1">
    <citation type="journal article" date="2016" name="Genome Announc.">
        <title>Draft Genome Sequence of the Syntrophic Lactate-Degrading Bacterium Tepidanaerobacter syntrophicus JLT.</title>
        <authorList>
            <person name="Matsuura N."/>
            <person name="Ohashi A."/>
            <person name="Tourlousse D.M."/>
            <person name="Sekiguchi Y."/>
        </authorList>
    </citation>
    <scope>NUCLEOTIDE SEQUENCE [LARGE SCALE GENOMIC DNA]</scope>
    <source>
        <strain evidence="9">JL</strain>
    </source>
</reference>
<comment type="subcellular location">
    <subcellularLocation>
        <location evidence="1">Cell membrane</location>
        <topology evidence="1">Multi-pass membrane protein</topology>
    </subcellularLocation>
</comment>
<dbReference type="Pfam" id="PF07690">
    <property type="entry name" value="MFS_1"/>
    <property type="match status" value="2"/>
</dbReference>
<evidence type="ECO:0000256" key="1">
    <source>
        <dbReference type="ARBA" id="ARBA00004651"/>
    </source>
</evidence>
<evidence type="ECO:0000256" key="7">
    <source>
        <dbReference type="SAM" id="Phobius"/>
    </source>
</evidence>
<feature type="domain" description="Major facilitator superfamily (MFS) profile" evidence="8">
    <location>
        <begin position="5"/>
        <end position="375"/>
    </location>
</feature>
<keyword evidence="6 7" id="KW-0472">Membrane</keyword>
<accession>A0A0U9HHV4</accession>
<evidence type="ECO:0000256" key="2">
    <source>
        <dbReference type="ARBA" id="ARBA00022448"/>
    </source>
</evidence>
<dbReference type="InterPro" id="IPR011701">
    <property type="entry name" value="MFS"/>
</dbReference>
<dbReference type="PROSITE" id="PS50850">
    <property type="entry name" value="MFS"/>
    <property type="match status" value="1"/>
</dbReference>
<sequence length="384" mass="40469">MDKRKATIAIMSVFFIAMGIGTITPAIQNIAEAFPDIGFSTILLVSTLPSLFIIPSTAIAGVIAGNQVGYRPLLILGTLLFTAAGAAPFWISDFKTILISRALFGIGLGVLMPLGNAVILNLFDGQERANMLGMSGLVMNLGGIVLQLLGGVLCAIKWNYAFLAHLLGAIPLIMVMLMLPEPEKKIGEERGKISIPPSVYLISILFGIAMMLNYPLLVNMSTIIITDNLGDAASAGIVLSMFTVGGMIAGGIFGKLYQKASKFTITIGLIILAIGAGIVYYSNNIVVLTIGMMLDGIGFGIIMPAIMMILGMIVSPASFAAASGVLMAFMNLGGFVSTYYIAMLGQINSEIRFPIFVATVIYGASAVVYTLMQLKSKPSISGNV</sequence>
<feature type="transmembrane region" description="Helical" evidence="7">
    <location>
        <begin position="237"/>
        <end position="256"/>
    </location>
</feature>
<feature type="transmembrane region" description="Helical" evidence="7">
    <location>
        <begin position="287"/>
        <end position="310"/>
    </location>
</feature>
<evidence type="ECO:0000256" key="5">
    <source>
        <dbReference type="ARBA" id="ARBA00022989"/>
    </source>
</evidence>
<dbReference type="AlphaFoldDB" id="A0A0U9HHV4"/>
<evidence type="ECO:0000313" key="9">
    <source>
        <dbReference type="EMBL" id="GAQ26317.1"/>
    </source>
</evidence>
<dbReference type="SUPFAM" id="SSF103473">
    <property type="entry name" value="MFS general substrate transporter"/>
    <property type="match status" value="1"/>
</dbReference>
<dbReference type="Proteomes" id="UP000062160">
    <property type="component" value="Unassembled WGS sequence"/>
</dbReference>
<dbReference type="GO" id="GO:0022857">
    <property type="term" value="F:transmembrane transporter activity"/>
    <property type="evidence" value="ECO:0007669"/>
    <property type="project" value="InterPro"/>
</dbReference>
<evidence type="ECO:0000256" key="3">
    <source>
        <dbReference type="ARBA" id="ARBA00022475"/>
    </source>
</evidence>
<gene>
    <name evidence="9" type="ORF">TSYNT_9588</name>
</gene>
<dbReference type="InterPro" id="IPR050189">
    <property type="entry name" value="MFS_Efflux_Transporters"/>
</dbReference>
<dbReference type="InterPro" id="IPR036259">
    <property type="entry name" value="MFS_trans_sf"/>
</dbReference>
<evidence type="ECO:0000259" key="8">
    <source>
        <dbReference type="PROSITE" id="PS50850"/>
    </source>
</evidence>
<feature type="transmembrane region" description="Helical" evidence="7">
    <location>
        <begin position="73"/>
        <end position="91"/>
    </location>
</feature>
<keyword evidence="2" id="KW-0813">Transport</keyword>
<organism evidence="9">
    <name type="scientific">Tepidanaerobacter syntrophicus</name>
    <dbReference type="NCBI Taxonomy" id="224999"/>
    <lineage>
        <taxon>Bacteria</taxon>
        <taxon>Bacillati</taxon>
        <taxon>Bacillota</taxon>
        <taxon>Clostridia</taxon>
        <taxon>Thermosediminibacterales</taxon>
        <taxon>Tepidanaerobacteraceae</taxon>
        <taxon>Tepidanaerobacter</taxon>
    </lineage>
</organism>